<feature type="compositionally biased region" description="Acidic residues" evidence="6">
    <location>
        <begin position="703"/>
        <end position="713"/>
    </location>
</feature>
<keyword evidence="4" id="KW-0521">NADP</keyword>
<dbReference type="GO" id="GO:0006741">
    <property type="term" value="P:NADP+ biosynthetic process"/>
    <property type="evidence" value="ECO:0007669"/>
    <property type="project" value="InterPro"/>
</dbReference>
<evidence type="ECO:0000256" key="5">
    <source>
        <dbReference type="ARBA" id="ARBA00023027"/>
    </source>
</evidence>
<dbReference type="GO" id="GO:0003951">
    <property type="term" value="F:NAD+ kinase activity"/>
    <property type="evidence" value="ECO:0007669"/>
    <property type="project" value="InterPro"/>
</dbReference>
<feature type="compositionally biased region" description="Low complexity" evidence="6">
    <location>
        <begin position="302"/>
        <end position="316"/>
    </location>
</feature>
<keyword evidence="2" id="KW-0808">Transferase</keyword>
<gene>
    <name evidence="7" type="ORF">OE88DRAFT_1654502</name>
</gene>
<dbReference type="HAMAP" id="MF_00361">
    <property type="entry name" value="NAD_kinase"/>
    <property type="match status" value="1"/>
</dbReference>
<feature type="compositionally biased region" description="Acidic residues" evidence="6">
    <location>
        <begin position="674"/>
        <end position="695"/>
    </location>
</feature>
<dbReference type="EMBL" id="ML213506">
    <property type="protein sequence ID" value="TFK54034.1"/>
    <property type="molecule type" value="Genomic_DNA"/>
</dbReference>
<accession>A0A5C3N8L7</accession>
<protein>
    <submittedName>
        <fullName evidence="7">ATP-NAD kinase</fullName>
    </submittedName>
</protein>
<dbReference type="InterPro" id="IPR017437">
    <property type="entry name" value="ATP-NAD_kinase_PpnK-typ_C"/>
</dbReference>
<keyword evidence="8" id="KW-1185">Reference proteome</keyword>
<sequence length="886" mass="97748">MAQPFSPDTDVFTTPPSTPLDAHAPAQTPLMPSLSRRNSRPSNLRIESADWTPDIVLDEQSPEITRKLNGNGVLPPMIASPTVTGNPNSNLHQPDRAPSAPARLSAGLPYEDQNIKSPCFVHSRLDQGRSFQDWLKQKSGKHGGNNVGVAKSLQSPAMAHKPHMPTTLVNGHLPHHGLHPDGTKSDNSSVFEDEEDEEQDMSLTRQLAETAVGVREMSKQLGRARIHSIIHSVLIVTKARDNRLIKLTRELALYLMSKKTDNGRGLIVYVDNQLRASRRFDAAGIERDHPEYFVPFPRRRQSTTSSTSSSSSNASSPPADNQFPKDDGQLRYWTAEMCSRSPHLFDFVVTLGGDGTVLFTSWLFQRIVPPVLPFALGSLGFLTNFDFSEHQSVMDSVIDSGIRVNLRMRFTCTVYRAVTPDKGNKRRKAIKKADTGEILMRNLEKTGWEAIEGGWSHIMPDGKDGDKKSAKDKEIMCFSTRPVESFEVLNDLVVDRGPSPYVSLLELFGDDHHLTTVQADGLTISTPTGSTAYSMSAGGSLVHPEIPAILITPLCPHTLSFRPMLVPDSMEVRICVPFNSRSTAWASFDGRGRVELKQGDHIKVTASKYPFPTVCADKQSTDWFHAISRTLKWNERERQKSFVVVEENPAQGQGQAHKMAKPSHVAPASKADPETLEEDDEGDESDEEEEDDTEDFDIRDLSEDNTETEDDAEPERKVTIVNGLEPKEKEVAREKAKEDAVEQAAAEAAAHALSRGNPFMSPSSSRSGVHSGVETPDRFGGPVPHPPPISSRHVQFSESVGARDHIHSPTEIMGGKSRIPRDREVEDVKTPTVAEMRRGAGHGHQGRRQRSRSREAGHRAFAVWGQDDDTSSNASDASDLELEESG</sequence>
<keyword evidence="3 7" id="KW-0418">Kinase</keyword>
<dbReference type="STRING" id="5364.A0A5C3N8L7"/>
<feature type="compositionally biased region" description="Basic and acidic residues" evidence="6">
    <location>
        <begin position="819"/>
        <end position="829"/>
    </location>
</feature>
<dbReference type="Proteomes" id="UP000305948">
    <property type="component" value="Unassembled WGS sequence"/>
</dbReference>
<dbReference type="InterPro" id="IPR016064">
    <property type="entry name" value="NAD/diacylglycerol_kinase_sf"/>
</dbReference>
<evidence type="ECO:0000256" key="2">
    <source>
        <dbReference type="ARBA" id="ARBA00022679"/>
    </source>
</evidence>
<dbReference type="SUPFAM" id="SSF111331">
    <property type="entry name" value="NAD kinase/diacylglycerol kinase-like"/>
    <property type="match status" value="1"/>
</dbReference>
<reference evidence="7 8" key="1">
    <citation type="journal article" date="2019" name="Nat. Ecol. Evol.">
        <title>Megaphylogeny resolves global patterns of mushroom evolution.</title>
        <authorList>
            <person name="Varga T."/>
            <person name="Krizsan K."/>
            <person name="Foldi C."/>
            <person name="Dima B."/>
            <person name="Sanchez-Garcia M."/>
            <person name="Sanchez-Ramirez S."/>
            <person name="Szollosi G.J."/>
            <person name="Szarkandi J.G."/>
            <person name="Papp V."/>
            <person name="Albert L."/>
            <person name="Andreopoulos W."/>
            <person name="Angelini C."/>
            <person name="Antonin V."/>
            <person name="Barry K.W."/>
            <person name="Bougher N.L."/>
            <person name="Buchanan P."/>
            <person name="Buyck B."/>
            <person name="Bense V."/>
            <person name="Catcheside P."/>
            <person name="Chovatia M."/>
            <person name="Cooper J."/>
            <person name="Damon W."/>
            <person name="Desjardin D."/>
            <person name="Finy P."/>
            <person name="Geml J."/>
            <person name="Haridas S."/>
            <person name="Hughes K."/>
            <person name="Justo A."/>
            <person name="Karasinski D."/>
            <person name="Kautmanova I."/>
            <person name="Kiss B."/>
            <person name="Kocsube S."/>
            <person name="Kotiranta H."/>
            <person name="LaButti K.M."/>
            <person name="Lechner B.E."/>
            <person name="Liimatainen K."/>
            <person name="Lipzen A."/>
            <person name="Lukacs Z."/>
            <person name="Mihaltcheva S."/>
            <person name="Morgado L.N."/>
            <person name="Niskanen T."/>
            <person name="Noordeloos M.E."/>
            <person name="Ohm R.A."/>
            <person name="Ortiz-Santana B."/>
            <person name="Ovrebo C."/>
            <person name="Racz N."/>
            <person name="Riley R."/>
            <person name="Savchenko A."/>
            <person name="Shiryaev A."/>
            <person name="Soop K."/>
            <person name="Spirin V."/>
            <person name="Szebenyi C."/>
            <person name="Tomsovsky M."/>
            <person name="Tulloss R.E."/>
            <person name="Uehling J."/>
            <person name="Grigoriev I.V."/>
            <person name="Vagvolgyi C."/>
            <person name="Papp T."/>
            <person name="Martin F.M."/>
            <person name="Miettinen O."/>
            <person name="Hibbett D.S."/>
            <person name="Nagy L.G."/>
        </authorList>
    </citation>
    <scope>NUCLEOTIDE SEQUENCE [LARGE SCALE GENOMIC DNA]</scope>
    <source>
        <strain evidence="7 8">OMC1185</strain>
    </source>
</reference>
<feature type="region of interest" description="Disordered" evidence="6">
    <location>
        <begin position="648"/>
        <end position="886"/>
    </location>
</feature>
<name>A0A5C3N8L7_9AGAM</name>
<dbReference type="Pfam" id="PF20143">
    <property type="entry name" value="NAD_kinase_C"/>
    <property type="match status" value="1"/>
</dbReference>
<keyword evidence="5" id="KW-0520">NAD</keyword>
<evidence type="ECO:0000313" key="8">
    <source>
        <dbReference type="Proteomes" id="UP000305948"/>
    </source>
</evidence>
<feature type="region of interest" description="Disordered" evidence="6">
    <location>
        <begin position="169"/>
        <end position="199"/>
    </location>
</feature>
<proteinExistence type="inferred from homology"/>
<dbReference type="FunFam" id="2.60.200.30:FF:000004">
    <property type="entry name" value="NAD kinase 2, chloroplastic"/>
    <property type="match status" value="1"/>
</dbReference>
<evidence type="ECO:0000313" key="7">
    <source>
        <dbReference type="EMBL" id="TFK54034.1"/>
    </source>
</evidence>
<dbReference type="PANTHER" id="PTHR20275">
    <property type="entry name" value="NAD KINASE"/>
    <property type="match status" value="1"/>
</dbReference>
<dbReference type="InterPro" id="IPR017438">
    <property type="entry name" value="ATP-NAD_kinase_N"/>
</dbReference>
<dbReference type="InterPro" id="IPR002504">
    <property type="entry name" value="NADK"/>
</dbReference>
<feature type="compositionally biased region" description="Low complexity" evidence="6">
    <location>
        <begin position="742"/>
        <end position="752"/>
    </location>
</feature>
<feature type="compositionally biased region" description="Basic and acidic residues" evidence="6">
    <location>
        <begin position="725"/>
        <end position="740"/>
    </location>
</feature>
<evidence type="ECO:0000256" key="6">
    <source>
        <dbReference type="SAM" id="MobiDB-lite"/>
    </source>
</evidence>
<comment type="similarity">
    <text evidence="1">Belongs to the NAD kinase family.</text>
</comment>
<feature type="region of interest" description="Disordered" evidence="6">
    <location>
        <begin position="1"/>
        <end position="46"/>
    </location>
</feature>
<feature type="compositionally biased region" description="Low complexity" evidence="6">
    <location>
        <begin position="761"/>
        <end position="773"/>
    </location>
</feature>
<feature type="compositionally biased region" description="Basic residues" evidence="6">
    <location>
        <begin position="839"/>
        <end position="851"/>
    </location>
</feature>
<feature type="region of interest" description="Disordered" evidence="6">
    <location>
        <begin position="81"/>
        <end position="101"/>
    </location>
</feature>
<dbReference type="Pfam" id="PF01513">
    <property type="entry name" value="NAD_kinase"/>
    <property type="match status" value="1"/>
</dbReference>
<evidence type="ECO:0000256" key="3">
    <source>
        <dbReference type="ARBA" id="ARBA00022777"/>
    </source>
</evidence>
<dbReference type="OrthoDB" id="24581at2759"/>
<organism evidence="7 8">
    <name type="scientific">Heliocybe sulcata</name>
    <dbReference type="NCBI Taxonomy" id="5364"/>
    <lineage>
        <taxon>Eukaryota</taxon>
        <taxon>Fungi</taxon>
        <taxon>Dikarya</taxon>
        <taxon>Basidiomycota</taxon>
        <taxon>Agaricomycotina</taxon>
        <taxon>Agaricomycetes</taxon>
        <taxon>Gloeophyllales</taxon>
        <taxon>Gloeophyllaceae</taxon>
        <taxon>Heliocybe</taxon>
    </lineage>
</organism>
<evidence type="ECO:0000256" key="4">
    <source>
        <dbReference type="ARBA" id="ARBA00022857"/>
    </source>
</evidence>
<dbReference type="Gene3D" id="2.60.200.30">
    <property type="entry name" value="Probable inorganic polyphosphate/atp-NAD kinase, domain 2"/>
    <property type="match status" value="1"/>
</dbReference>
<dbReference type="GO" id="GO:0019674">
    <property type="term" value="P:NAD+ metabolic process"/>
    <property type="evidence" value="ECO:0007669"/>
    <property type="project" value="InterPro"/>
</dbReference>
<feature type="compositionally biased region" description="Polar residues" evidence="6">
    <location>
        <begin position="81"/>
        <end position="92"/>
    </location>
</feature>
<feature type="compositionally biased region" description="Low complexity" evidence="6">
    <location>
        <begin position="32"/>
        <end position="45"/>
    </location>
</feature>
<evidence type="ECO:0000256" key="1">
    <source>
        <dbReference type="ARBA" id="ARBA00010995"/>
    </source>
</evidence>
<feature type="region of interest" description="Disordered" evidence="6">
    <location>
        <begin position="294"/>
        <end position="325"/>
    </location>
</feature>
<dbReference type="PANTHER" id="PTHR20275:SF0">
    <property type="entry name" value="NAD KINASE"/>
    <property type="match status" value="1"/>
</dbReference>
<dbReference type="Gene3D" id="3.40.50.10330">
    <property type="entry name" value="Probable inorganic polyphosphate/atp-NAD kinase, domain 1"/>
    <property type="match status" value="1"/>
</dbReference>
<dbReference type="AlphaFoldDB" id="A0A5C3N8L7"/>